<dbReference type="GO" id="GO:0016787">
    <property type="term" value="F:hydrolase activity"/>
    <property type="evidence" value="ECO:0007669"/>
    <property type="project" value="UniProtKB-KW"/>
</dbReference>
<accession>A0ABU8WPP5</accession>
<comment type="caution">
    <text evidence="2">The sequence shown here is derived from an EMBL/GenBank/DDBJ whole genome shotgun (WGS) entry which is preliminary data.</text>
</comment>
<protein>
    <submittedName>
        <fullName evidence="2">Alpha/beta fold hydrolase</fullName>
    </submittedName>
</protein>
<gene>
    <name evidence="2" type="ORF">WKW82_22860</name>
</gene>
<keyword evidence="3" id="KW-1185">Reference proteome</keyword>
<name>A0ABU8WPP5_9BURK</name>
<keyword evidence="2" id="KW-0378">Hydrolase</keyword>
<proteinExistence type="predicted"/>
<evidence type="ECO:0000313" key="2">
    <source>
        <dbReference type="EMBL" id="MEJ8849508.1"/>
    </source>
</evidence>
<evidence type="ECO:0000313" key="3">
    <source>
        <dbReference type="Proteomes" id="UP001385892"/>
    </source>
</evidence>
<reference evidence="2 3" key="1">
    <citation type="submission" date="2024-03" db="EMBL/GenBank/DDBJ databases">
        <title>Novel species of the genus Variovorax.</title>
        <authorList>
            <person name="Liu Q."/>
            <person name="Xin Y.-H."/>
        </authorList>
    </citation>
    <scope>NUCLEOTIDE SEQUENCE [LARGE SCALE GENOMIC DNA]</scope>
    <source>
        <strain evidence="2 3">KACC 18900</strain>
    </source>
</reference>
<dbReference type="InterPro" id="IPR029058">
    <property type="entry name" value="AB_hydrolase_fold"/>
</dbReference>
<dbReference type="Proteomes" id="UP001385892">
    <property type="component" value="Unassembled WGS sequence"/>
</dbReference>
<organism evidence="2 3">
    <name type="scientific">Variovorax rhizosphaerae</name>
    <dbReference type="NCBI Taxonomy" id="1836200"/>
    <lineage>
        <taxon>Bacteria</taxon>
        <taxon>Pseudomonadati</taxon>
        <taxon>Pseudomonadota</taxon>
        <taxon>Betaproteobacteria</taxon>
        <taxon>Burkholderiales</taxon>
        <taxon>Comamonadaceae</taxon>
        <taxon>Variovorax</taxon>
    </lineage>
</organism>
<dbReference type="RefSeq" id="WP_340344642.1">
    <property type="nucleotide sequence ID" value="NZ_JBBKZT010000011.1"/>
</dbReference>
<dbReference type="PANTHER" id="PTHR22946:SF0">
    <property type="entry name" value="DIENELACTONE HYDROLASE DOMAIN-CONTAINING PROTEIN"/>
    <property type="match status" value="1"/>
</dbReference>
<dbReference type="EMBL" id="JBBKZT010000011">
    <property type="protein sequence ID" value="MEJ8849508.1"/>
    <property type="molecule type" value="Genomic_DNA"/>
</dbReference>
<dbReference type="InterPro" id="IPR050261">
    <property type="entry name" value="FrsA_esterase"/>
</dbReference>
<sequence>MKNTITLVSGGRSMTADTYTPHGASHGLVVIAYGSDGMTNNLSGPWRTMIEGYAVSLVAKGFSVLIPDYLSTSGTPPGPAVFDAIGRSRETWLRGLSDATDQFIALSKADPKRVGLLGFSLGGHLVLRLRRKARVLVEFFAPVLDGLGSPGALAHAQIHHGEADKTPGTGIENASLIKATLNRENTPTELYAYPGASHGFIGADQANKTARELSKARTLSFFGDHLPENRRV</sequence>
<dbReference type="InterPro" id="IPR002925">
    <property type="entry name" value="Dienelactn_hydro"/>
</dbReference>
<evidence type="ECO:0000259" key="1">
    <source>
        <dbReference type="Pfam" id="PF01738"/>
    </source>
</evidence>
<dbReference type="SUPFAM" id="SSF53474">
    <property type="entry name" value="alpha/beta-Hydrolases"/>
    <property type="match status" value="1"/>
</dbReference>
<feature type="domain" description="Dienelactone hydrolase" evidence="1">
    <location>
        <begin position="53"/>
        <end position="225"/>
    </location>
</feature>
<dbReference type="Pfam" id="PF01738">
    <property type="entry name" value="DLH"/>
    <property type="match status" value="1"/>
</dbReference>
<dbReference type="PANTHER" id="PTHR22946">
    <property type="entry name" value="DIENELACTONE HYDROLASE DOMAIN-CONTAINING PROTEIN-RELATED"/>
    <property type="match status" value="1"/>
</dbReference>
<dbReference type="Gene3D" id="3.40.50.1820">
    <property type="entry name" value="alpha/beta hydrolase"/>
    <property type="match status" value="1"/>
</dbReference>